<accession>A0A7C8I475</accession>
<dbReference type="PANTHER" id="PTHR14167">
    <property type="entry name" value="SH3 DOMAIN-CONTAINING"/>
    <property type="match status" value="1"/>
</dbReference>
<keyword evidence="2" id="KW-0479">Metal-binding</keyword>
<evidence type="ECO:0000256" key="5">
    <source>
        <dbReference type="PROSITE-ProRule" id="PRU00192"/>
    </source>
</evidence>
<feature type="compositionally biased region" description="Polar residues" evidence="6">
    <location>
        <begin position="88"/>
        <end position="99"/>
    </location>
</feature>
<feature type="region of interest" description="Disordered" evidence="6">
    <location>
        <begin position="75"/>
        <end position="126"/>
    </location>
</feature>
<sequence>MKLGIKGVADIVVESESAVLNLPGSRERREALNADHSSMCKIGTKGDMYEGVMGKLRDMVDDALDEFEGKQGAAGQTFLSPMSPARGRSTSPAFSTHIRTPSRHSPAVTEDVPRSIASPPAPPKPLALPPASTIARALWAYSGPDSNDLPLKEGDMITDIQKIDPEWWQGTNPRGQTGIFPRTYVEELFRGEAPSEYNPWERPAAPAHSISVPTPKQEEPVLARASHSESDLVEQPMQIVHSALCDHCKQQIKGIRHKCETCLDWDYCSGCVSFPPPRFTFGL</sequence>
<dbReference type="PRINTS" id="PR00452">
    <property type="entry name" value="SH3DOMAIN"/>
</dbReference>
<dbReference type="InterPro" id="IPR050384">
    <property type="entry name" value="Endophilin_SH3RF"/>
</dbReference>
<keyword evidence="4" id="KW-0862">Zinc</keyword>
<evidence type="ECO:0000259" key="7">
    <source>
        <dbReference type="PROSITE" id="PS50002"/>
    </source>
</evidence>
<dbReference type="InterPro" id="IPR036028">
    <property type="entry name" value="SH3-like_dom_sf"/>
</dbReference>
<keyword evidence="1 5" id="KW-0728">SH3 domain</keyword>
<dbReference type="InterPro" id="IPR043145">
    <property type="entry name" value="Znf_ZZ_sf"/>
</dbReference>
<dbReference type="SUPFAM" id="SSF57850">
    <property type="entry name" value="RING/U-box"/>
    <property type="match status" value="1"/>
</dbReference>
<gene>
    <name evidence="8" type="ORF">BDV95DRAFT_170015</name>
</gene>
<protein>
    <submittedName>
        <fullName evidence="8">SH3 domain-containing protein</fullName>
    </submittedName>
</protein>
<organism evidence="8 9">
    <name type="scientific">Massariosphaeria phaeospora</name>
    <dbReference type="NCBI Taxonomy" id="100035"/>
    <lineage>
        <taxon>Eukaryota</taxon>
        <taxon>Fungi</taxon>
        <taxon>Dikarya</taxon>
        <taxon>Ascomycota</taxon>
        <taxon>Pezizomycotina</taxon>
        <taxon>Dothideomycetes</taxon>
        <taxon>Pleosporomycetidae</taxon>
        <taxon>Pleosporales</taxon>
        <taxon>Pleosporales incertae sedis</taxon>
        <taxon>Massariosphaeria</taxon>
    </lineage>
</organism>
<name>A0A7C8I475_9PLEO</name>
<dbReference type="Proteomes" id="UP000481861">
    <property type="component" value="Unassembled WGS sequence"/>
</dbReference>
<evidence type="ECO:0000256" key="4">
    <source>
        <dbReference type="ARBA" id="ARBA00022833"/>
    </source>
</evidence>
<evidence type="ECO:0000313" key="9">
    <source>
        <dbReference type="Proteomes" id="UP000481861"/>
    </source>
</evidence>
<keyword evidence="9" id="KW-1185">Reference proteome</keyword>
<evidence type="ECO:0000256" key="3">
    <source>
        <dbReference type="ARBA" id="ARBA00022771"/>
    </source>
</evidence>
<dbReference type="GO" id="GO:0008270">
    <property type="term" value="F:zinc ion binding"/>
    <property type="evidence" value="ECO:0007669"/>
    <property type="project" value="UniProtKB-KW"/>
</dbReference>
<dbReference type="SMART" id="SM00326">
    <property type="entry name" value="SH3"/>
    <property type="match status" value="1"/>
</dbReference>
<dbReference type="SMART" id="SM00291">
    <property type="entry name" value="ZnF_ZZ"/>
    <property type="match status" value="1"/>
</dbReference>
<feature type="domain" description="SH3" evidence="7">
    <location>
        <begin position="130"/>
        <end position="190"/>
    </location>
</feature>
<evidence type="ECO:0000313" key="8">
    <source>
        <dbReference type="EMBL" id="KAF2867591.1"/>
    </source>
</evidence>
<dbReference type="CDD" id="cd00174">
    <property type="entry name" value="SH3"/>
    <property type="match status" value="1"/>
</dbReference>
<dbReference type="SUPFAM" id="SSF50044">
    <property type="entry name" value="SH3-domain"/>
    <property type="match status" value="1"/>
</dbReference>
<evidence type="ECO:0000256" key="1">
    <source>
        <dbReference type="ARBA" id="ARBA00022443"/>
    </source>
</evidence>
<dbReference type="InterPro" id="IPR000433">
    <property type="entry name" value="Znf_ZZ"/>
</dbReference>
<comment type="caution">
    <text evidence="8">The sequence shown here is derived from an EMBL/GenBank/DDBJ whole genome shotgun (WGS) entry which is preliminary data.</text>
</comment>
<dbReference type="Gene3D" id="2.30.30.40">
    <property type="entry name" value="SH3 Domains"/>
    <property type="match status" value="1"/>
</dbReference>
<dbReference type="OrthoDB" id="5971719at2759"/>
<dbReference type="Gene3D" id="3.30.60.90">
    <property type="match status" value="1"/>
</dbReference>
<dbReference type="AlphaFoldDB" id="A0A7C8I475"/>
<reference evidence="8 9" key="1">
    <citation type="submission" date="2020-01" db="EMBL/GenBank/DDBJ databases">
        <authorList>
            <consortium name="DOE Joint Genome Institute"/>
            <person name="Haridas S."/>
            <person name="Albert R."/>
            <person name="Binder M."/>
            <person name="Bloem J."/>
            <person name="Labutti K."/>
            <person name="Salamov A."/>
            <person name="Andreopoulos B."/>
            <person name="Baker S.E."/>
            <person name="Barry K."/>
            <person name="Bills G."/>
            <person name="Bluhm B.H."/>
            <person name="Cannon C."/>
            <person name="Castanera R."/>
            <person name="Culley D.E."/>
            <person name="Daum C."/>
            <person name="Ezra D."/>
            <person name="Gonzalez J.B."/>
            <person name="Henrissat B."/>
            <person name="Kuo A."/>
            <person name="Liang C."/>
            <person name="Lipzen A."/>
            <person name="Lutzoni F."/>
            <person name="Magnuson J."/>
            <person name="Mondo S."/>
            <person name="Nolan M."/>
            <person name="Ohm R."/>
            <person name="Pangilinan J."/>
            <person name="Park H.-J.H."/>
            <person name="Ramirez L."/>
            <person name="Alfaro M."/>
            <person name="Sun H."/>
            <person name="Tritt A."/>
            <person name="Yoshinaga Y."/>
            <person name="Zwiers L.-H.L."/>
            <person name="Turgeon B.G."/>
            <person name="Goodwin S.B."/>
            <person name="Spatafora J.W."/>
            <person name="Crous P.W."/>
            <person name="Grigoriev I.V."/>
        </authorList>
    </citation>
    <scope>NUCLEOTIDE SEQUENCE [LARGE SCALE GENOMIC DNA]</scope>
    <source>
        <strain evidence="8 9">CBS 611.86</strain>
    </source>
</reference>
<dbReference type="EMBL" id="JAADJZ010000022">
    <property type="protein sequence ID" value="KAF2867591.1"/>
    <property type="molecule type" value="Genomic_DNA"/>
</dbReference>
<dbReference type="InterPro" id="IPR001452">
    <property type="entry name" value="SH3_domain"/>
</dbReference>
<dbReference type="CDD" id="cd02340">
    <property type="entry name" value="ZZ_NBR1_like"/>
    <property type="match status" value="1"/>
</dbReference>
<dbReference type="PANTHER" id="PTHR14167:SF116">
    <property type="entry name" value="CAP, ISOFORM AC"/>
    <property type="match status" value="1"/>
</dbReference>
<dbReference type="PROSITE" id="PS50002">
    <property type="entry name" value="SH3"/>
    <property type="match status" value="1"/>
</dbReference>
<keyword evidence="3" id="KW-0863">Zinc-finger</keyword>
<evidence type="ECO:0000256" key="2">
    <source>
        <dbReference type="ARBA" id="ARBA00022723"/>
    </source>
</evidence>
<evidence type="ECO:0000256" key="6">
    <source>
        <dbReference type="SAM" id="MobiDB-lite"/>
    </source>
</evidence>
<proteinExistence type="predicted"/>
<dbReference type="Pfam" id="PF00018">
    <property type="entry name" value="SH3_1"/>
    <property type="match status" value="1"/>
</dbReference>